<dbReference type="EMBL" id="SRLO01000271">
    <property type="protein sequence ID" value="TNN63505.1"/>
    <property type="molecule type" value="Genomic_DNA"/>
</dbReference>
<keyword evidence="2" id="KW-1185">Reference proteome</keyword>
<comment type="caution">
    <text evidence="1">The sequence shown here is derived from an EMBL/GenBank/DDBJ whole genome shotgun (WGS) entry which is preliminary data.</text>
</comment>
<evidence type="ECO:0000313" key="1">
    <source>
        <dbReference type="EMBL" id="TNN63505.1"/>
    </source>
</evidence>
<protein>
    <submittedName>
        <fullName evidence="1">Uncharacterized protein</fullName>
    </submittedName>
</protein>
<name>A0A4Z2HE10_9TELE</name>
<accession>A0A4Z2HE10</accession>
<dbReference type="AlphaFoldDB" id="A0A4Z2HE10"/>
<proteinExistence type="predicted"/>
<sequence length="130" mass="15140">MVITMARRSEHPDIEHTDSLTRVPTCVFCYDTEEMGLWGDPICVRTLSSHCRGPCRCTSIQQGVLTTSKPWFTDWERSWANSWLLKILRLQPLGILHTVVVWKPCWKLQLRLWTKMLLSLRHSAYTSPPT</sequence>
<reference evidence="1 2" key="1">
    <citation type="submission" date="2019-03" db="EMBL/GenBank/DDBJ databases">
        <title>First draft genome of Liparis tanakae, snailfish: a comprehensive survey of snailfish specific genes.</title>
        <authorList>
            <person name="Kim W."/>
            <person name="Song I."/>
            <person name="Jeong J.-H."/>
            <person name="Kim D."/>
            <person name="Kim S."/>
            <person name="Ryu S."/>
            <person name="Song J.Y."/>
            <person name="Lee S.K."/>
        </authorList>
    </citation>
    <scope>NUCLEOTIDE SEQUENCE [LARGE SCALE GENOMIC DNA]</scope>
    <source>
        <tissue evidence="1">Muscle</tissue>
    </source>
</reference>
<evidence type="ECO:0000313" key="2">
    <source>
        <dbReference type="Proteomes" id="UP000314294"/>
    </source>
</evidence>
<organism evidence="1 2">
    <name type="scientific">Liparis tanakae</name>
    <name type="common">Tanaka's snailfish</name>
    <dbReference type="NCBI Taxonomy" id="230148"/>
    <lineage>
        <taxon>Eukaryota</taxon>
        <taxon>Metazoa</taxon>
        <taxon>Chordata</taxon>
        <taxon>Craniata</taxon>
        <taxon>Vertebrata</taxon>
        <taxon>Euteleostomi</taxon>
        <taxon>Actinopterygii</taxon>
        <taxon>Neopterygii</taxon>
        <taxon>Teleostei</taxon>
        <taxon>Neoteleostei</taxon>
        <taxon>Acanthomorphata</taxon>
        <taxon>Eupercaria</taxon>
        <taxon>Perciformes</taxon>
        <taxon>Cottioidei</taxon>
        <taxon>Cottales</taxon>
        <taxon>Liparidae</taxon>
        <taxon>Liparis</taxon>
    </lineage>
</organism>
<dbReference type="Proteomes" id="UP000314294">
    <property type="component" value="Unassembled WGS sequence"/>
</dbReference>
<gene>
    <name evidence="1" type="ORF">EYF80_026247</name>
</gene>